<dbReference type="EMBL" id="BGZK01000705">
    <property type="protein sequence ID" value="GBP56977.1"/>
    <property type="molecule type" value="Genomic_DNA"/>
</dbReference>
<keyword evidence="3" id="KW-1185">Reference proteome</keyword>
<reference evidence="2 3" key="1">
    <citation type="journal article" date="2019" name="Commun. Biol.">
        <title>The bagworm genome reveals a unique fibroin gene that provides high tensile strength.</title>
        <authorList>
            <person name="Kono N."/>
            <person name="Nakamura H."/>
            <person name="Ohtoshi R."/>
            <person name="Tomita M."/>
            <person name="Numata K."/>
            <person name="Arakawa K."/>
        </authorList>
    </citation>
    <scope>NUCLEOTIDE SEQUENCE [LARGE SCALE GENOMIC DNA]</scope>
</reference>
<evidence type="ECO:0000313" key="2">
    <source>
        <dbReference type="EMBL" id="GBP56977.1"/>
    </source>
</evidence>
<evidence type="ECO:0000313" key="3">
    <source>
        <dbReference type="Proteomes" id="UP000299102"/>
    </source>
</evidence>
<proteinExistence type="predicted"/>
<protein>
    <submittedName>
        <fullName evidence="2">Uncharacterized protein</fullName>
    </submittedName>
</protein>
<accession>A0A4C1X3V2</accession>
<name>A0A4C1X3V2_EUMVA</name>
<feature type="compositionally biased region" description="Basic residues" evidence="1">
    <location>
        <begin position="1"/>
        <end position="11"/>
    </location>
</feature>
<feature type="region of interest" description="Disordered" evidence="1">
    <location>
        <begin position="1"/>
        <end position="51"/>
    </location>
</feature>
<dbReference type="AlphaFoldDB" id="A0A4C1X3V2"/>
<gene>
    <name evidence="2" type="ORF">EVAR_79113_1</name>
</gene>
<organism evidence="2 3">
    <name type="scientific">Eumeta variegata</name>
    <name type="common">Bagworm moth</name>
    <name type="synonym">Eumeta japonica</name>
    <dbReference type="NCBI Taxonomy" id="151549"/>
    <lineage>
        <taxon>Eukaryota</taxon>
        <taxon>Metazoa</taxon>
        <taxon>Ecdysozoa</taxon>
        <taxon>Arthropoda</taxon>
        <taxon>Hexapoda</taxon>
        <taxon>Insecta</taxon>
        <taxon>Pterygota</taxon>
        <taxon>Neoptera</taxon>
        <taxon>Endopterygota</taxon>
        <taxon>Lepidoptera</taxon>
        <taxon>Glossata</taxon>
        <taxon>Ditrysia</taxon>
        <taxon>Tineoidea</taxon>
        <taxon>Psychidae</taxon>
        <taxon>Oiketicinae</taxon>
        <taxon>Eumeta</taxon>
    </lineage>
</organism>
<evidence type="ECO:0000256" key="1">
    <source>
        <dbReference type="SAM" id="MobiDB-lite"/>
    </source>
</evidence>
<comment type="caution">
    <text evidence="2">The sequence shown here is derived from an EMBL/GenBank/DDBJ whole genome shotgun (WGS) entry which is preliminary data.</text>
</comment>
<sequence length="80" mass="8882">MQGRAPPRRSRSTLTSARPRVNRDEQAAKLRSSLQSSEEVADGDRSTSRGMRVRLDLSQYVTDVTGRVSAQAPRLPKLES</sequence>
<dbReference type="Proteomes" id="UP000299102">
    <property type="component" value="Unassembled WGS sequence"/>
</dbReference>